<proteinExistence type="predicted"/>
<dbReference type="AlphaFoldDB" id="M2TA54"/>
<reference evidence="1 2" key="1">
    <citation type="journal article" date="2013" name="Genome Announc.">
        <title>Draft Genome Sequence of Strain JLT2015T, Belonging to the Family Sphingomonadaceae of the Alphaproteobacteria.</title>
        <authorList>
            <person name="Tang K."/>
            <person name="Liu K."/>
            <person name="Li S."/>
            <person name="Jiao N."/>
        </authorList>
    </citation>
    <scope>NUCLEOTIDE SEQUENCE [LARGE SCALE GENOMIC DNA]</scope>
    <source>
        <strain evidence="1 2">JLT2015</strain>
    </source>
</reference>
<organism evidence="1 2">
    <name type="scientific">Pacificimonas flava</name>
    <dbReference type="NCBI Taxonomy" id="1234595"/>
    <lineage>
        <taxon>Bacteria</taxon>
        <taxon>Pseudomonadati</taxon>
        <taxon>Pseudomonadota</taxon>
        <taxon>Alphaproteobacteria</taxon>
        <taxon>Sphingomonadales</taxon>
        <taxon>Sphingosinicellaceae</taxon>
        <taxon>Pacificimonas</taxon>
    </lineage>
</organism>
<accession>M2TA54</accession>
<gene>
    <name evidence="1" type="ORF">C725_1370</name>
</gene>
<sequence>MTALTKHLDLQWNFAGMCRSKLLSGFEGMMLRGACRRKAISL</sequence>
<protein>
    <submittedName>
        <fullName evidence="1">Uncharacterized protein</fullName>
    </submittedName>
</protein>
<dbReference type="Proteomes" id="UP000011717">
    <property type="component" value="Unassembled WGS sequence"/>
</dbReference>
<dbReference type="EMBL" id="AMRV01000003">
    <property type="protein sequence ID" value="EMD83469.1"/>
    <property type="molecule type" value="Genomic_DNA"/>
</dbReference>
<evidence type="ECO:0000313" key="2">
    <source>
        <dbReference type="Proteomes" id="UP000011717"/>
    </source>
</evidence>
<keyword evidence="2" id="KW-1185">Reference proteome</keyword>
<name>M2TA54_9SPHN</name>
<evidence type="ECO:0000313" key="1">
    <source>
        <dbReference type="EMBL" id="EMD83469.1"/>
    </source>
</evidence>
<comment type="caution">
    <text evidence="1">The sequence shown here is derived from an EMBL/GenBank/DDBJ whole genome shotgun (WGS) entry which is preliminary data.</text>
</comment>